<keyword evidence="1 10" id="KW-0963">Cytoplasm</keyword>
<dbReference type="Pfam" id="PF01266">
    <property type="entry name" value="DAO"/>
    <property type="match status" value="1"/>
</dbReference>
<comment type="caution">
    <text evidence="13">The sequence shown here is derived from an EMBL/GenBank/DDBJ whole genome shotgun (WGS) entry which is preliminary data.</text>
</comment>
<evidence type="ECO:0000256" key="9">
    <source>
        <dbReference type="ARBA" id="ARBA00023268"/>
    </source>
</evidence>
<protein>
    <recommendedName>
        <fullName evidence="10">tRNA 5-methylaminomethyl-2-thiouridine biosynthesis bifunctional protein MnmC</fullName>
        <shortName evidence="10">tRNA mnm(5)s(2)U biosynthesis bifunctional protein</shortName>
    </recommendedName>
    <domain>
        <recommendedName>
            <fullName evidence="10">tRNA (mnm(5)s(2)U34)-methyltransferase</fullName>
            <ecNumber evidence="10">2.1.1.61</ecNumber>
        </recommendedName>
    </domain>
    <domain>
        <recommendedName>
            <fullName evidence="10">FAD-dependent cmnm(5)s(2)U34 oxidoreductase</fullName>
            <ecNumber evidence="10">1.5.-.-</ecNumber>
        </recommendedName>
    </domain>
</protein>
<dbReference type="GO" id="GO:0050660">
    <property type="term" value="F:flavin adenine dinucleotide binding"/>
    <property type="evidence" value="ECO:0007669"/>
    <property type="project" value="UniProtKB-UniRule"/>
</dbReference>
<dbReference type="InterPro" id="IPR017610">
    <property type="entry name" value="tRNA_S-uridine_synth_MnmC_C"/>
</dbReference>
<gene>
    <name evidence="10" type="primary">mnmC</name>
    <name evidence="13" type="ORF">HNQ51_003775</name>
</gene>
<organism evidence="13 14">
    <name type="scientific">Inhella inkyongensis</name>
    <dbReference type="NCBI Taxonomy" id="392593"/>
    <lineage>
        <taxon>Bacteria</taxon>
        <taxon>Pseudomonadati</taxon>
        <taxon>Pseudomonadota</taxon>
        <taxon>Betaproteobacteria</taxon>
        <taxon>Burkholderiales</taxon>
        <taxon>Sphaerotilaceae</taxon>
        <taxon>Inhella</taxon>
    </lineage>
</organism>
<keyword evidence="8 10" id="KW-0560">Oxidoreductase</keyword>
<dbReference type="InterPro" id="IPR047785">
    <property type="entry name" value="tRNA_MNMC2"/>
</dbReference>
<evidence type="ECO:0000256" key="4">
    <source>
        <dbReference type="ARBA" id="ARBA00022679"/>
    </source>
</evidence>
<evidence type="ECO:0000256" key="5">
    <source>
        <dbReference type="ARBA" id="ARBA00022691"/>
    </source>
</evidence>
<keyword evidence="5 10" id="KW-0949">S-adenosyl-L-methionine</keyword>
<comment type="cofactor">
    <cofactor evidence="10">
        <name>FAD</name>
        <dbReference type="ChEBI" id="CHEBI:57692"/>
    </cofactor>
</comment>
<evidence type="ECO:0000256" key="1">
    <source>
        <dbReference type="ARBA" id="ARBA00022490"/>
    </source>
</evidence>
<dbReference type="PANTHER" id="PTHR13847">
    <property type="entry name" value="SARCOSINE DEHYDROGENASE-RELATED"/>
    <property type="match status" value="1"/>
</dbReference>
<dbReference type="InterPro" id="IPR006076">
    <property type="entry name" value="FAD-dep_OxRdtase"/>
</dbReference>
<dbReference type="HAMAP" id="MF_01102">
    <property type="entry name" value="MnmC"/>
    <property type="match status" value="1"/>
</dbReference>
<dbReference type="OrthoDB" id="9786494at2"/>
<feature type="domain" description="FAD dependent oxidoreductase" evidence="11">
    <location>
        <begin position="266"/>
        <end position="617"/>
    </location>
</feature>
<dbReference type="SUPFAM" id="SSF54373">
    <property type="entry name" value="FAD-linked reductases, C-terminal domain"/>
    <property type="match status" value="1"/>
</dbReference>
<evidence type="ECO:0000313" key="13">
    <source>
        <dbReference type="EMBL" id="MBB5206429.1"/>
    </source>
</evidence>
<feature type="domain" description="MnmC-like methyltransferase" evidence="12">
    <location>
        <begin position="123"/>
        <end position="242"/>
    </location>
</feature>
<dbReference type="Gene3D" id="3.30.9.10">
    <property type="entry name" value="D-Amino Acid Oxidase, subunit A, domain 2"/>
    <property type="match status" value="1"/>
</dbReference>
<dbReference type="Gene3D" id="3.50.50.60">
    <property type="entry name" value="FAD/NAD(P)-binding domain"/>
    <property type="match status" value="1"/>
</dbReference>
<evidence type="ECO:0000313" key="14">
    <source>
        <dbReference type="Proteomes" id="UP000554837"/>
    </source>
</evidence>
<dbReference type="GO" id="GO:0032259">
    <property type="term" value="P:methylation"/>
    <property type="evidence" value="ECO:0007669"/>
    <property type="project" value="UniProtKB-KW"/>
</dbReference>
<comment type="subcellular location">
    <subcellularLocation>
        <location evidence="10">Cytoplasm</location>
    </subcellularLocation>
</comment>
<evidence type="ECO:0000256" key="10">
    <source>
        <dbReference type="HAMAP-Rule" id="MF_01102"/>
    </source>
</evidence>
<proteinExistence type="inferred from homology"/>
<dbReference type="Pfam" id="PF05430">
    <property type="entry name" value="Methyltransf_30"/>
    <property type="match status" value="1"/>
</dbReference>
<dbReference type="GO" id="GO:0004808">
    <property type="term" value="F:tRNA (5-methylaminomethyl-2-thiouridylate)(34)-methyltransferase activity"/>
    <property type="evidence" value="ECO:0007669"/>
    <property type="project" value="UniProtKB-EC"/>
</dbReference>
<keyword evidence="7 10" id="KW-0274">FAD</keyword>
<evidence type="ECO:0000259" key="11">
    <source>
        <dbReference type="Pfam" id="PF01266"/>
    </source>
</evidence>
<keyword evidence="3 10" id="KW-0285">Flavoprotein</keyword>
<evidence type="ECO:0000256" key="6">
    <source>
        <dbReference type="ARBA" id="ARBA00022694"/>
    </source>
</evidence>
<dbReference type="EMBL" id="JACHHO010000012">
    <property type="protein sequence ID" value="MBB5206429.1"/>
    <property type="molecule type" value="Genomic_DNA"/>
</dbReference>
<dbReference type="InterPro" id="IPR029063">
    <property type="entry name" value="SAM-dependent_MTases_sf"/>
</dbReference>
<dbReference type="SUPFAM" id="SSF51905">
    <property type="entry name" value="FAD/NAD(P)-binding domain"/>
    <property type="match status" value="1"/>
</dbReference>
<dbReference type="EC" id="2.1.1.61" evidence="10"/>
<evidence type="ECO:0000259" key="12">
    <source>
        <dbReference type="Pfam" id="PF05430"/>
    </source>
</evidence>
<dbReference type="NCBIfam" id="NF033855">
    <property type="entry name" value="tRNA_MNMC2"/>
    <property type="match status" value="1"/>
</dbReference>
<keyword evidence="4 10" id="KW-0808">Transferase</keyword>
<comment type="function">
    <text evidence="10">Catalyzes the last two steps in the biosynthesis of 5-methylaminomethyl-2-thiouridine (mnm(5)s(2)U) at the wobble position (U34) in tRNA. Catalyzes the FAD-dependent demodification of cmnm(5)s(2)U34 to nm(5)s(2)U34, followed by the transfer of a methyl group from S-adenosyl-L-methionine to nm(5)s(2)U34, to form mnm(5)s(2)U34.</text>
</comment>
<dbReference type="EC" id="1.5.-.-" evidence="10"/>
<evidence type="ECO:0000256" key="2">
    <source>
        <dbReference type="ARBA" id="ARBA00022603"/>
    </source>
</evidence>
<dbReference type="InterPro" id="IPR008471">
    <property type="entry name" value="MnmC-like_methylTransf"/>
</dbReference>
<name>A0A840SDR6_9BURK</name>
<comment type="similarity">
    <text evidence="10">In the N-terminal section; belongs to the methyltransferase superfamily. tRNA (mnm(5)s(2)U34)-methyltransferase family.</text>
</comment>
<comment type="catalytic activity">
    <reaction evidence="10">
        <text>5-aminomethyl-2-thiouridine(34) in tRNA + S-adenosyl-L-methionine = 5-methylaminomethyl-2-thiouridine(34) in tRNA + S-adenosyl-L-homocysteine + H(+)</text>
        <dbReference type="Rhea" id="RHEA:19569"/>
        <dbReference type="Rhea" id="RHEA-COMP:10195"/>
        <dbReference type="Rhea" id="RHEA-COMP:10197"/>
        <dbReference type="ChEBI" id="CHEBI:15378"/>
        <dbReference type="ChEBI" id="CHEBI:57856"/>
        <dbReference type="ChEBI" id="CHEBI:59789"/>
        <dbReference type="ChEBI" id="CHEBI:74454"/>
        <dbReference type="ChEBI" id="CHEBI:74455"/>
        <dbReference type="EC" id="2.1.1.61"/>
    </reaction>
</comment>
<feature type="region of interest" description="FAD-dependent cmnm(5)s(2)U34 oxidoreductase" evidence="10">
    <location>
        <begin position="269"/>
        <end position="648"/>
    </location>
</feature>
<accession>A0A840SDR6</accession>
<dbReference type="RefSeq" id="WP_138856795.1">
    <property type="nucleotide sequence ID" value="NZ_CP040709.1"/>
</dbReference>
<sequence>MNEDLDDGPDDTPLGRAHLRLDANQLPHSPRFNDRYSSPAGALAQARAVFLAGNELPTRWQGRECFVVLETGFGLGNNFLATWAAWKADPQRAKRLYFLSLERYPLQAAELAQAHCQNPAGSELEDLARQLIAAWPPLAPGLHRLDFEGGALTLLLALGDVAETLPGFRAEVDAFFLDGFAPDRNPAMWDARTLKTLARLAAPQATAATWSVARATREALVRAGFVVEKRPGFAHKAQQLQARFAPVHTPPRPAAHGALAPGARRALVLGAGLAGAACAQALRQAGLAVTVIDQAAQPAQGASGNPGGLFHGSVHADDGPHARWNRAAALRCQQWLRRHPPPWQLHGLLRGAAGEQPEKMAALLARQALPPDYLSALDGPSAQAQLGLPWAHPAWHYPGGGALPPPDWVRTLLQGSELRLNTPVAALRQAGPGWQLLDAEGSVIDETELLVLANGPGLPGLLAPLSDQGALLAQALRPQRGQLALLPAGHAGPRPRLPIAAGGYLVPLPDGRLVAGATSQFDDPDPSLRSDDHTHNLGVWQRLCGDVQPPAERQGRVSWRLLADDKLPLVGGLPSGAPRYQATQAAHWPRLPGLVICAALASRGITWAALAAELATAQALGLPAPVENRLIDAVDPARFAVRRVRRAG</sequence>
<comment type="similarity">
    <text evidence="10">In the C-terminal section; belongs to the DAO family.</text>
</comment>
<dbReference type="AlphaFoldDB" id="A0A840SDR6"/>
<dbReference type="InterPro" id="IPR036188">
    <property type="entry name" value="FAD/NAD-bd_sf"/>
</dbReference>
<evidence type="ECO:0000256" key="8">
    <source>
        <dbReference type="ARBA" id="ARBA00023002"/>
    </source>
</evidence>
<keyword evidence="14" id="KW-1185">Reference proteome</keyword>
<dbReference type="NCBIfam" id="TIGR03197">
    <property type="entry name" value="MnmC_Cterm"/>
    <property type="match status" value="1"/>
</dbReference>
<dbReference type="Gene3D" id="3.40.50.150">
    <property type="entry name" value="Vaccinia Virus protein VP39"/>
    <property type="match status" value="1"/>
</dbReference>
<dbReference type="Proteomes" id="UP000554837">
    <property type="component" value="Unassembled WGS sequence"/>
</dbReference>
<dbReference type="GO" id="GO:0016645">
    <property type="term" value="F:oxidoreductase activity, acting on the CH-NH group of donors"/>
    <property type="evidence" value="ECO:0007669"/>
    <property type="project" value="InterPro"/>
</dbReference>
<dbReference type="PANTHER" id="PTHR13847:SF283">
    <property type="entry name" value="TRNA 5-METHYLAMINOMETHYL-2-THIOURIDINE BIOSYNTHESIS BIFUNCTIONAL PROTEIN MNMC"/>
    <property type="match status" value="1"/>
</dbReference>
<keyword evidence="2 10" id="KW-0489">Methyltransferase</keyword>
<evidence type="ECO:0000256" key="3">
    <source>
        <dbReference type="ARBA" id="ARBA00022630"/>
    </source>
</evidence>
<dbReference type="InterPro" id="IPR023032">
    <property type="entry name" value="tRNA_MAMT_biosynth_bifunc_MnmC"/>
</dbReference>
<dbReference type="GO" id="GO:0002097">
    <property type="term" value="P:tRNA wobble base modification"/>
    <property type="evidence" value="ECO:0007669"/>
    <property type="project" value="UniProtKB-UniRule"/>
</dbReference>
<keyword evidence="6 10" id="KW-0819">tRNA processing</keyword>
<dbReference type="GO" id="GO:0005737">
    <property type="term" value="C:cytoplasm"/>
    <property type="evidence" value="ECO:0007669"/>
    <property type="project" value="UniProtKB-SubCell"/>
</dbReference>
<evidence type="ECO:0000256" key="7">
    <source>
        <dbReference type="ARBA" id="ARBA00022827"/>
    </source>
</evidence>
<keyword evidence="9 10" id="KW-0511">Multifunctional enzyme</keyword>
<feature type="region of interest" description="tRNA (mnm(5)s(2)U34)-methyltransferase" evidence="10">
    <location>
        <begin position="1"/>
        <end position="245"/>
    </location>
</feature>
<reference evidence="13 14" key="1">
    <citation type="submission" date="2020-08" db="EMBL/GenBank/DDBJ databases">
        <title>Genomic Encyclopedia of Type Strains, Phase IV (KMG-IV): sequencing the most valuable type-strain genomes for metagenomic binning, comparative biology and taxonomic classification.</title>
        <authorList>
            <person name="Goeker M."/>
        </authorList>
    </citation>
    <scope>NUCLEOTIDE SEQUENCE [LARGE SCALE GENOMIC DNA]</scope>
    <source>
        <strain evidence="13 14">DSM 23958</strain>
    </source>
</reference>